<feature type="signal peptide" evidence="5">
    <location>
        <begin position="1"/>
        <end position="18"/>
    </location>
</feature>
<dbReference type="OrthoDB" id="2151789at2759"/>
<dbReference type="PANTHER" id="PTHR42973">
    <property type="entry name" value="BINDING OXIDOREDUCTASE, PUTATIVE (AFU_ORTHOLOGUE AFUA_1G17690)-RELATED"/>
    <property type="match status" value="1"/>
</dbReference>
<feature type="domain" description="FAD-binding PCMH-type" evidence="6">
    <location>
        <begin position="60"/>
        <end position="232"/>
    </location>
</feature>
<keyword evidence="5" id="KW-0732">Signal</keyword>
<feature type="chain" id="PRO_5034242597" evidence="5">
    <location>
        <begin position="19"/>
        <end position="484"/>
    </location>
</feature>
<dbReference type="PROSITE" id="PS51387">
    <property type="entry name" value="FAD_PCMH"/>
    <property type="match status" value="1"/>
</dbReference>
<evidence type="ECO:0000313" key="7">
    <source>
        <dbReference type="EMBL" id="KAF4467422.1"/>
    </source>
</evidence>
<dbReference type="GO" id="GO:0071949">
    <property type="term" value="F:FAD binding"/>
    <property type="evidence" value="ECO:0007669"/>
    <property type="project" value="InterPro"/>
</dbReference>
<dbReference type="InterPro" id="IPR050416">
    <property type="entry name" value="FAD-linked_Oxidoreductase"/>
</dbReference>
<dbReference type="Pfam" id="PF01565">
    <property type="entry name" value="FAD_binding_4"/>
    <property type="match status" value="1"/>
</dbReference>
<reference evidence="7 8" key="1">
    <citation type="submission" date="2020-01" db="EMBL/GenBank/DDBJ databases">
        <title>Identification and distribution of gene clusters putatively required for synthesis of sphingolipid metabolism inhibitors in phylogenetically diverse species of the filamentous fungus Fusarium.</title>
        <authorList>
            <person name="Kim H.-S."/>
            <person name="Busman M."/>
            <person name="Brown D.W."/>
            <person name="Divon H."/>
            <person name="Uhlig S."/>
            <person name="Proctor R.H."/>
        </authorList>
    </citation>
    <scope>NUCLEOTIDE SEQUENCE [LARGE SCALE GENOMIC DNA]</scope>
    <source>
        <strain evidence="7 8">NRRL 20459</strain>
    </source>
</reference>
<comment type="similarity">
    <text evidence="1">Belongs to the oxygen-dependent FAD-linked oxidoreductase family.</text>
</comment>
<dbReference type="EMBL" id="JAADYS010000748">
    <property type="protein sequence ID" value="KAF4467422.1"/>
    <property type="molecule type" value="Genomic_DNA"/>
</dbReference>
<organism evidence="7 8">
    <name type="scientific">Fusarium albosuccineum</name>
    <dbReference type="NCBI Taxonomy" id="1237068"/>
    <lineage>
        <taxon>Eukaryota</taxon>
        <taxon>Fungi</taxon>
        <taxon>Dikarya</taxon>
        <taxon>Ascomycota</taxon>
        <taxon>Pezizomycotina</taxon>
        <taxon>Sordariomycetes</taxon>
        <taxon>Hypocreomycetidae</taxon>
        <taxon>Hypocreales</taxon>
        <taxon>Nectriaceae</taxon>
        <taxon>Fusarium</taxon>
        <taxon>Fusarium decemcellulare species complex</taxon>
    </lineage>
</organism>
<keyword evidence="8" id="KW-1185">Reference proteome</keyword>
<keyword evidence="4" id="KW-0560">Oxidoreductase</keyword>
<dbReference type="Proteomes" id="UP000554235">
    <property type="component" value="Unassembled WGS sequence"/>
</dbReference>
<dbReference type="AlphaFoldDB" id="A0A8H4LDK4"/>
<accession>A0A8H4LDK4</accession>
<dbReference type="GO" id="GO:0016491">
    <property type="term" value="F:oxidoreductase activity"/>
    <property type="evidence" value="ECO:0007669"/>
    <property type="project" value="UniProtKB-KW"/>
</dbReference>
<dbReference type="SUPFAM" id="SSF56176">
    <property type="entry name" value="FAD-binding/transporter-associated domain-like"/>
    <property type="match status" value="1"/>
</dbReference>
<keyword evidence="2" id="KW-0285">Flavoprotein</keyword>
<evidence type="ECO:0000256" key="1">
    <source>
        <dbReference type="ARBA" id="ARBA00005466"/>
    </source>
</evidence>
<evidence type="ECO:0000259" key="6">
    <source>
        <dbReference type="PROSITE" id="PS51387"/>
    </source>
</evidence>
<evidence type="ECO:0000313" key="8">
    <source>
        <dbReference type="Proteomes" id="UP000554235"/>
    </source>
</evidence>
<evidence type="ECO:0000256" key="4">
    <source>
        <dbReference type="ARBA" id="ARBA00023002"/>
    </source>
</evidence>
<dbReference type="InterPro" id="IPR036318">
    <property type="entry name" value="FAD-bd_PCMH-like_sf"/>
</dbReference>
<dbReference type="InterPro" id="IPR006094">
    <property type="entry name" value="Oxid_FAD_bind_N"/>
</dbReference>
<comment type="caution">
    <text evidence="7">The sequence shown here is derived from an EMBL/GenBank/DDBJ whole genome shotgun (WGS) entry which is preliminary data.</text>
</comment>
<keyword evidence="3" id="KW-0274">FAD</keyword>
<evidence type="ECO:0000256" key="2">
    <source>
        <dbReference type="ARBA" id="ARBA00022630"/>
    </source>
</evidence>
<dbReference type="InterPro" id="IPR016166">
    <property type="entry name" value="FAD-bd_PCMH"/>
</dbReference>
<evidence type="ECO:0000256" key="5">
    <source>
        <dbReference type="SAM" id="SignalP"/>
    </source>
</evidence>
<sequence length="484" mass="53216">MFFSRLSVLSLLPILAQADPSKSTEKACKEISKALPDRVDFPLSISYASESHEYWSTVLRDIKPACVVVPESAEDVSCAVKILNKYPDVHFTAKSGGHDPNPGHATVKDGVLISFSEMVGATYDKSKNLAYVKPGGEWNDVISDLYEDGVTIVGGRLGLVGVGGFLLQGGISFLSSQYGLAADNVVGWELVAANGTILHINAQDHPDLAVALRGSGSQFGIVTQYTVKAYPMGKVWGGLRIYTADKADAIFRALHEFVPYNNKEEKGAIILSDLVTVESIKAYIVFYFYQGEKPPTTGPFADFLEIDSLIDATGTKTYPELTTTIPYFPSNPNVYAEISDKLKNITKEYFENPLNLLSQCSVDFQPFAGAIGKHSEERGGNAMGLREGDPDRVLLELQCGWTDKQHDEIMPQFSRDLTDWIESKVPEWEGQEESGDTYLPLFMNDAMADQNVTGSYKDYAKFKALQLEADPEGILRTRTGGFKY</sequence>
<dbReference type="InterPro" id="IPR016169">
    <property type="entry name" value="FAD-bd_PCMH_sub2"/>
</dbReference>
<protein>
    <submittedName>
        <fullName evidence="7">FAD binding domain-containing</fullName>
    </submittedName>
</protein>
<gene>
    <name evidence="7" type="ORF">FALBO_5716</name>
</gene>
<proteinExistence type="inferred from homology"/>
<dbReference type="Gene3D" id="3.30.465.10">
    <property type="match status" value="1"/>
</dbReference>
<evidence type="ECO:0000256" key="3">
    <source>
        <dbReference type="ARBA" id="ARBA00022827"/>
    </source>
</evidence>
<name>A0A8H4LDK4_9HYPO</name>
<dbReference type="PANTHER" id="PTHR42973:SF13">
    <property type="entry name" value="FAD-BINDING PCMH-TYPE DOMAIN-CONTAINING PROTEIN"/>
    <property type="match status" value="1"/>
</dbReference>